<dbReference type="RefSeq" id="WP_175276519.1">
    <property type="nucleotide sequence ID" value="NZ_CP054836.1"/>
</dbReference>
<evidence type="ECO:0000313" key="3">
    <source>
        <dbReference type="Proteomes" id="UP000509367"/>
    </source>
</evidence>
<dbReference type="EMBL" id="CP054836">
    <property type="protein sequence ID" value="QKV18626.1"/>
    <property type="molecule type" value="Genomic_DNA"/>
</dbReference>
<accession>A0A6N1VC91</accession>
<name>A0A6N1VC91_9HYPH</name>
<dbReference type="Pfam" id="PF09343">
    <property type="entry name" value="DUF2460"/>
    <property type="match status" value="1"/>
</dbReference>
<dbReference type="AlphaFoldDB" id="A0A6N1VC91"/>
<dbReference type="KEGG" id="orm:HTY61_09285"/>
<proteinExistence type="predicted"/>
<reference evidence="2 3" key="1">
    <citation type="submission" date="2020-06" db="EMBL/GenBank/DDBJ databases">
        <title>Oricola thermophila sp. nov. isolated from a tidal sediments.</title>
        <authorList>
            <person name="Kwon K.K."/>
            <person name="Yang S.-H."/>
            <person name="Park M.-J."/>
        </authorList>
    </citation>
    <scope>NUCLEOTIDE SEQUENCE [LARGE SCALE GENOMIC DNA]</scope>
    <source>
        <strain evidence="2 3">MEBiC13590</strain>
    </source>
</reference>
<feature type="domain" description="DUF2460" evidence="1">
    <location>
        <begin position="4"/>
        <end position="200"/>
    </location>
</feature>
<dbReference type="Proteomes" id="UP000509367">
    <property type="component" value="Chromosome"/>
</dbReference>
<evidence type="ECO:0000313" key="2">
    <source>
        <dbReference type="EMBL" id="QKV18626.1"/>
    </source>
</evidence>
<gene>
    <name evidence="2" type="ORF">HTY61_09285</name>
</gene>
<protein>
    <submittedName>
        <fullName evidence="2">DUF2460 domain-containing protein</fullName>
    </submittedName>
</protein>
<organism evidence="2 3">
    <name type="scientific">Oricola thermophila</name>
    <dbReference type="NCBI Taxonomy" id="2742145"/>
    <lineage>
        <taxon>Bacteria</taxon>
        <taxon>Pseudomonadati</taxon>
        <taxon>Pseudomonadota</taxon>
        <taxon>Alphaproteobacteria</taxon>
        <taxon>Hyphomicrobiales</taxon>
        <taxon>Ahrensiaceae</taxon>
        <taxon>Oricola</taxon>
    </lineage>
</organism>
<evidence type="ECO:0000259" key="1">
    <source>
        <dbReference type="Pfam" id="PF09343"/>
    </source>
</evidence>
<sequence>MSFHDVVFPSRLAFGASGGPERHVEIVRLANGLEQRNARWSRARRRYTISTGIKSFADLRNLLQFFEDRGGPLHAFRFFDPVDHATAPPGQAVTPLDREIGTGDGTTVQFRLALGENRPVTKPVPGTVRVAVDGIELSAPDFSVDHLTGIVTLAEAPGEGASVTAGFGFHVPVRFDNTQLAVTQTAFDAGEIPDIHLVEVFE</sequence>
<dbReference type="InterPro" id="IPR011740">
    <property type="entry name" value="DUF2460"/>
</dbReference>
<keyword evidence="3" id="KW-1185">Reference proteome</keyword>
<dbReference type="NCBIfam" id="TIGR02217">
    <property type="entry name" value="chp_TIGR02217"/>
    <property type="match status" value="1"/>
</dbReference>